<reference evidence="9" key="1">
    <citation type="journal article" date="2015" name="Nature">
        <title>Complex archaea that bridge the gap between prokaryotes and eukaryotes.</title>
        <authorList>
            <person name="Spang A."/>
            <person name="Saw J.H."/>
            <person name="Jorgensen S.L."/>
            <person name="Zaremba-Niedzwiedzka K."/>
            <person name="Martijn J."/>
            <person name="Lind A.E."/>
            <person name="van Eijk R."/>
            <person name="Schleper C."/>
            <person name="Guy L."/>
            <person name="Ettema T.J."/>
        </authorList>
    </citation>
    <scope>NUCLEOTIDE SEQUENCE</scope>
</reference>
<dbReference type="PANTHER" id="PTHR11319">
    <property type="entry name" value="G PROTEIN-COUPLED RECEPTOR-RELATED"/>
    <property type="match status" value="1"/>
</dbReference>
<feature type="non-terminal residue" evidence="9">
    <location>
        <position position="1"/>
    </location>
</feature>
<keyword evidence="4" id="KW-0964">Secreted</keyword>
<gene>
    <name evidence="9" type="ORF">LCGC14_1555570</name>
</gene>
<proteinExistence type="predicted"/>
<evidence type="ECO:0000259" key="8">
    <source>
        <dbReference type="Pfam" id="PF18998"/>
    </source>
</evidence>
<protein>
    <recommendedName>
        <fullName evidence="8">Bacterial repeat domain-containing protein</fullName>
    </recommendedName>
</protein>
<evidence type="ECO:0000256" key="5">
    <source>
        <dbReference type="ARBA" id="ARBA00022729"/>
    </source>
</evidence>
<feature type="domain" description="Bacterial repeat" evidence="8">
    <location>
        <begin position="246"/>
        <end position="317"/>
    </location>
</feature>
<evidence type="ECO:0000256" key="2">
    <source>
        <dbReference type="ARBA" id="ARBA00004442"/>
    </source>
</evidence>
<feature type="domain" description="Bacterial repeat" evidence="8">
    <location>
        <begin position="482"/>
        <end position="560"/>
    </location>
</feature>
<feature type="domain" description="Bacterial repeat" evidence="8">
    <location>
        <begin position="409"/>
        <end position="471"/>
    </location>
</feature>
<dbReference type="AlphaFoldDB" id="A0A0F9IP19"/>
<keyword evidence="6" id="KW-0472">Membrane</keyword>
<keyword evidence="7" id="KW-0998">Cell outer membrane</keyword>
<comment type="subcellular location">
    <subcellularLocation>
        <location evidence="1">Cell envelope</location>
    </subcellularLocation>
    <subcellularLocation>
        <location evidence="2">Cell outer membrane</location>
    </subcellularLocation>
    <subcellularLocation>
        <location evidence="3">Secreted</location>
    </subcellularLocation>
</comment>
<accession>A0A0F9IP19</accession>
<organism evidence="9">
    <name type="scientific">marine sediment metagenome</name>
    <dbReference type="NCBI Taxonomy" id="412755"/>
    <lineage>
        <taxon>unclassified sequences</taxon>
        <taxon>metagenomes</taxon>
        <taxon>ecological metagenomes</taxon>
    </lineage>
</organism>
<evidence type="ECO:0000256" key="1">
    <source>
        <dbReference type="ARBA" id="ARBA00004196"/>
    </source>
</evidence>
<keyword evidence="5" id="KW-0732">Signal</keyword>
<dbReference type="EMBL" id="LAZR01011951">
    <property type="protein sequence ID" value="KKM51318.1"/>
    <property type="molecule type" value="Genomic_DNA"/>
</dbReference>
<feature type="non-terminal residue" evidence="9">
    <location>
        <position position="1172"/>
    </location>
</feature>
<dbReference type="InterPro" id="IPR003368">
    <property type="entry name" value="POMP_repeat"/>
</dbReference>
<evidence type="ECO:0000313" key="9">
    <source>
        <dbReference type="EMBL" id="KKM51318.1"/>
    </source>
</evidence>
<feature type="domain" description="Bacterial repeat" evidence="8">
    <location>
        <begin position="323"/>
        <end position="394"/>
    </location>
</feature>
<dbReference type="NCBIfam" id="TIGR01376">
    <property type="entry name" value="POMP_repeat"/>
    <property type="match status" value="1"/>
</dbReference>
<dbReference type="InterPro" id="IPR011050">
    <property type="entry name" value="Pectin_lyase_fold/virulence"/>
</dbReference>
<dbReference type="GO" id="GO:0009279">
    <property type="term" value="C:cell outer membrane"/>
    <property type="evidence" value="ECO:0007669"/>
    <property type="project" value="UniProtKB-SubCell"/>
</dbReference>
<dbReference type="SMART" id="SM00710">
    <property type="entry name" value="PbH1"/>
    <property type="match status" value="7"/>
</dbReference>
<dbReference type="InterPro" id="IPR044060">
    <property type="entry name" value="Bacterial_rp_domain"/>
</dbReference>
<dbReference type="GO" id="GO:0005576">
    <property type="term" value="C:extracellular region"/>
    <property type="evidence" value="ECO:0007669"/>
    <property type="project" value="UniProtKB-SubCell"/>
</dbReference>
<evidence type="ECO:0000256" key="7">
    <source>
        <dbReference type="ARBA" id="ARBA00023237"/>
    </source>
</evidence>
<evidence type="ECO:0000256" key="6">
    <source>
        <dbReference type="ARBA" id="ARBA00023136"/>
    </source>
</evidence>
<dbReference type="SUPFAM" id="SSF51126">
    <property type="entry name" value="Pectin lyase-like"/>
    <property type="match status" value="2"/>
</dbReference>
<evidence type="ECO:0000256" key="3">
    <source>
        <dbReference type="ARBA" id="ARBA00004613"/>
    </source>
</evidence>
<sequence length="1172" mass="124190">GFTIIDGYADFGGAIECDGASPTINNCVFENNAAELDGGAIDIFYGSPQITDCVFRGNMATGYGDSVGGGIECYKGTPTIKNCLFVDNSVSRHGGAIDLYDSNATITNCTVVGNNALAGTGGIYASDLSTPTITNSIFRDNAGDLSYVIATVTYSCIESGDPGVGNITDDPMFREGLEGDYYLSQIDAGQLVDSPCINVIAGSAMDFTDGVYTTKTNNDDDADDDDMGYHYRNNDPVPMFALITQVDGVGGTIDPPHAAPGNGYVQFSDIELTATVADDSYRLDAWSGTNDDARTEPNNVVTMTTDPNTVKVSFVKKTTYALTTEVVGGVGGDIDPNAIPESRSYYEGEVAEVTAIPNSGYVVKNWDIDGANQGHSDPNLFVTMDSPKHVKVEFIYGANTRRLTTRVIGGNGTVEPERRSDHAFGSVVEVVAHPDNGFQVKSWKIDGVDAGHTNPNHFVTMDSGKIVTVEFGQPLTGWLETYVIDVGNGANGTITPLSGVISTFIGDVTTVTANPAAGYHVRMWNTSDFPGVDIPPVTGNTITVTMQAFGTYVGVEFARDSLPTGTIEIRDRNSGAVTQAASAITIQAAINAAIADTANFDFVNTFPEIVVAPGLYQGPGNRDLDLRGFPMDVTGELGPDLTIIDCQTAGRGFVFSDGSFNNGISPEWKIEGFTIINGHVEASSGFDYGGAILFDGTTSHFEFSMGEVVDCIFQNNFATDGGGAIACLSIDYPVDDPNEVHTVLIDLPRPTIRIHDCKISNNTTNGDGGGIYTDLSSPVISSTEIGSVTTMGNNATGSGPGFGHGGGIYCQNGRTATQADQDDFNGVNYDPPIVSMPEIVNCLITNNIATHMGGGIYAVDCAPYINMSTIAFNNGLSQFDGIRVDYFDDSEPIMNSIVWHPGNDTISDDLFNIDAEFSCIEDGDGGNGNIAANPGFLAGPLGNYYLSQAGASVNGGQGVPAFNVVSAIYNLGSLLTTDSVNAFPDTGNMDMGYHYSAITKTRVVFLTLNTSADGSLQFGSGGITYGVIPPSSQAVFPVVLQTPSASAWFNLLAIPDAGHRVANWIGTNNDILLGNLNSVTVTGDPTIINNVWVNFELLVPRTLYYPQNSKYNTLQDAIDDAKDGDEIEIAIGKHAVQYDPTQRDLGYVVTGKDITIRSAKPDNQYYIDNTII</sequence>
<comment type="caution">
    <text evidence="9">The sequence shown here is derived from an EMBL/GenBank/DDBJ whole genome shotgun (WGS) entry which is preliminary data.</text>
</comment>
<dbReference type="Pfam" id="PF18998">
    <property type="entry name" value="Flg_new_2"/>
    <property type="match status" value="4"/>
</dbReference>
<dbReference type="InterPro" id="IPR006626">
    <property type="entry name" value="PbH1"/>
</dbReference>
<name>A0A0F9IP19_9ZZZZ</name>
<dbReference type="Pfam" id="PF02415">
    <property type="entry name" value="Chlam_PMP"/>
    <property type="match status" value="2"/>
</dbReference>
<evidence type="ECO:0000256" key="4">
    <source>
        <dbReference type="ARBA" id="ARBA00022525"/>
    </source>
</evidence>
<dbReference type="PANTHER" id="PTHR11319:SF35">
    <property type="entry name" value="OUTER MEMBRANE PROTEIN PMPC-RELATED"/>
    <property type="match status" value="1"/>
</dbReference>